<dbReference type="GO" id="GO:0003677">
    <property type="term" value="F:DNA binding"/>
    <property type="evidence" value="ECO:0007669"/>
    <property type="project" value="UniProtKB-KW"/>
</dbReference>
<organism evidence="7 8">
    <name type="scientific">Acer saccharum</name>
    <name type="common">Sugar maple</name>
    <dbReference type="NCBI Taxonomy" id="4024"/>
    <lineage>
        <taxon>Eukaryota</taxon>
        <taxon>Viridiplantae</taxon>
        <taxon>Streptophyta</taxon>
        <taxon>Embryophyta</taxon>
        <taxon>Tracheophyta</taxon>
        <taxon>Spermatophyta</taxon>
        <taxon>Magnoliopsida</taxon>
        <taxon>eudicotyledons</taxon>
        <taxon>Gunneridae</taxon>
        <taxon>Pentapetalae</taxon>
        <taxon>rosids</taxon>
        <taxon>malvids</taxon>
        <taxon>Sapindales</taxon>
        <taxon>Sapindaceae</taxon>
        <taxon>Hippocastanoideae</taxon>
        <taxon>Acereae</taxon>
        <taxon>Acer</taxon>
    </lineage>
</organism>
<feature type="domain" description="TF-B3" evidence="6">
    <location>
        <begin position="30"/>
        <end position="92"/>
    </location>
</feature>
<keyword evidence="2" id="KW-0805">Transcription regulation</keyword>
<evidence type="ECO:0000313" key="8">
    <source>
        <dbReference type="Proteomes" id="UP001168877"/>
    </source>
</evidence>
<keyword evidence="5" id="KW-0539">Nucleus</keyword>
<dbReference type="InterPro" id="IPR003340">
    <property type="entry name" value="B3_DNA-bd"/>
</dbReference>
<dbReference type="GO" id="GO:0005634">
    <property type="term" value="C:nucleus"/>
    <property type="evidence" value="ECO:0007669"/>
    <property type="project" value="UniProtKB-SubCell"/>
</dbReference>
<dbReference type="PANTHER" id="PTHR31391:SF4">
    <property type="entry name" value="B3 DOMAIN-CONTAINING PROTEIN OS03G0184500"/>
    <property type="match status" value="1"/>
</dbReference>
<dbReference type="PANTHER" id="PTHR31391">
    <property type="entry name" value="B3 DOMAIN-CONTAINING PROTEIN OS11G0197600-RELATED"/>
    <property type="match status" value="1"/>
</dbReference>
<evidence type="ECO:0000259" key="6">
    <source>
        <dbReference type="PROSITE" id="PS50863"/>
    </source>
</evidence>
<reference evidence="7" key="2">
    <citation type="submission" date="2023-06" db="EMBL/GenBank/DDBJ databases">
        <authorList>
            <person name="Swenson N.G."/>
            <person name="Wegrzyn J.L."/>
            <person name="Mcevoy S.L."/>
        </authorList>
    </citation>
    <scope>NUCLEOTIDE SEQUENCE</scope>
    <source>
        <strain evidence="7">NS2018</strain>
        <tissue evidence="7">Leaf</tissue>
    </source>
</reference>
<keyword evidence="3" id="KW-0238">DNA-binding</keyword>
<reference evidence="7" key="1">
    <citation type="journal article" date="2022" name="Plant J.">
        <title>Strategies of tolerance reflected in two North American maple genomes.</title>
        <authorList>
            <person name="McEvoy S.L."/>
            <person name="Sezen U.U."/>
            <person name="Trouern-Trend A."/>
            <person name="McMahon S.M."/>
            <person name="Schaberg P.G."/>
            <person name="Yang J."/>
            <person name="Wegrzyn J.L."/>
            <person name="Swenson N.G."/>
        </authorList>
    </citation>
    <scope>NUCLEOTIDE SEQUENCE</scope>
    <source>
        <strain evidence="7">NS2018</strain>
    </source>
</reference>
<comment type="caution">
    <text evidence="7">The sequence shown here is derived from an EMBL/GenBank/DDBJ whole genome shotgun (WGS) entry which is preliminary data.</text>
</comment>
<protein>
    <recommendedName>
        <fullName evidence="6">TF-B3 domain-containing protein</fullName>
    </recommendedName>
</protein>
<name>A0AA39VMM1_ACESA</name>
<dbReference type="SMART" id="SM01019">
    <property type="entry name" value="B3"/>
    <property type="match status" value="1"/>
</dbReference>
<dbReference type="EMBL" id="JAUESC010000384">
    <property type="protein sequence ID" value="KAK0583438.1"/>
    <property type="molecule type" value="Genomic_DNA"/>
</dbReference>
<evidence type="ECO:0000256" key="1">
    <source>
        <dbReference type="ARBA" id="ARBA00004123"/>
    </source>
</evidence>
<evidence type="ECO:0000313" key="7">
    <source>
        <dbReference type="EMBL" id="KAK0583438.1"/>
    </source>
</evidence>
<dbReference type="SUPFAM" id="SSF101936">
    <property type="entry name" value="DNA-binding pseudobarrel domain"/>
    <property type="match status" value="1"/>
</dbReference>
<dbReference type="Gene3D" id="2.40.330.10">
    <property type="entry name" value="DNA-binding pseudobarrel domain"/>
    <property type="match status" value="1"/>
</dbReference>
<sequence>MLGLRCINFASAVFAIVIFSKAFKWVSGSIKLQNSDGKQWPVRCLHRRHRTTFGQVWRGFILDNNLGEGDVCVFEVLRSRDIVLQVTVFHVLESAEFVNRPPFGSAR</sequence>
<dbReference type="CDD" id="cd10017">
    <property type="entry name" value="B3_DNA"/>
    <property type="match status" value="1"/>
</dbReference>
<dbReference type="InterPro" id="IPR044837">
    <property type="entry name" value="REM16-like"/>
</dbReference>
<dbReference type="PROSITE" id="PS50863">
    <property type="entry name" value="B3"/>
    <property type="match status" value="1"/>
</dbReference>
<comment type="subcellular location">
    <subcellularLocation>
        <location evidence="1">Nucleus</location>
    </subcellularLocation>
</comment>
<evidence type="ECO:0000256" key="5">
    <source>
        <dbReference type="ARBA" id="ARBA00023242"/>
    </source>
</evidence>
<gene>
    <name evidence="7" type="ORF">LWI29_036927</name>
</gene>
<accession>A0AA39VMM1</accession>
<evidence type="ECO:0000256" key="3">
    <source>
        <dbReference type="ARBA" id="ARBA00023125"/>
    </source>
</evidence>
<dbReference type="Proteomes" id="UP001168877">
    <property type="component" value="Unassembled WGS sequence"/>
</dbReference>
<proteinExistence type="predicted"/>
<keyword evidence="8" id="KW-1185">Reference proteome</keyword>
<evidence type="ECO:0000256" key="2">
    <source>
        <dbReference type="ARBA" id="ARBA00023015"/>
    </source>
</evidence>
<dbReference type="InterPro" id="IPR015300">
    <property type="entry name" value="DNA-bd_pseudobarrel_sf"/>
</dbReference>
<evidence type="ECO:0000256" key="4">
    <source>
        <dbReference type="ARBA" id="ARBA00023163"/>
    </source>
</evidence>
<dbReference type="AlphaFoldDB" id="A0AA39VMM1"/>
<keyword evidence="4" id="KW-0804">Transcription</keyword>
<dbReference type="Pfam" id="PF02362">
    <property type="entry name" value="B3"/>
    <property type="match status" value="1"/>
</dbReference>